<name>A0A6A6VB87_9PLEO</name>
<proteinExistence type="predicted"/>
<dbReference type="AlphaFoldDB" id="A0A6A6VB87"/>
<accession>A0A6A6VB87</accession>
<gene>
    <name evidence="1" type="ORF">M011DRAFT_58403</name>
</gene>
<evidence type="ECO:0000313" key="1">
    <source>
        <dbReference type="EMBL" id="KAF2747383.1"/>
    </source>
</evidence>
<dbReference type="Proteomes" id="UP000799440">
    <property type="component" value="Unassembled WGS sequence"/>
</dbReference>
<keyword evidence="2" id="KW-1185">Reference proteome</keyword>
<sequence length="116" mass="13573">MRTIRPPALRPASWELPGTLLESTSTWRLYQLTCTLLWRLHKSSTCTLLWRLHNSSTCTSLWRLHKCSTCTSLWRLRISSTRTSLWRLRISSTCTSLWRLHKCTCTSECTLGPHRP</sequence>
<evidence type="ECO:0000313" key="2">
    <source>
        <dbReference type="Proteomes" id="UP000799440"/>
    </source>
</evidence>
<reference evidence="1" key="1">
    <citation type="journal article" date="2020" name="Stud. Mycol.">
        <title>101 Dothideomycetes genomes: a test case for predicting lifestyles and emergence of pathogens.</title>
        <authorList>
            <person name="Haridas S."/>
            <person name="Albert R."/>
            <person name="Binder M."/>
            <person name="Bloem J."/>
            <person name="Labutti K."/>
            <person name="Salamov A."/>
            <person name="Andreopoulos B."/>
            <person name="Baker S."/>
            <person name="Barry K."/>
            <person name="Bills G."/>
            <person name="Bluhm B."/>
            <person name="Cannon C."/>
            <person name="Castanera R."/>
            <person name="Culley D."/>
            <person name="Daum C."/>
            <person name="Ezra D."/>
            <person name="Gonzalez J."/>
            <person name="Henrissat B."/>
            <person name="Kuo A."/>
            <person name="Liang C."/>
            <person name="Lipzen A."/>
            <person name="Lutzoni F."/>
            <person name="Magnuson J."/>
            <person name="Mondo S."/>
            <person name="Nolan M."/>
            <person name="Ohm R."/>
            <person name="Pangilinan J."/>
            <person name="Park H.-J."/>
            <person name="Ramirez L."/>
            <person name="Alfaro M."/>
            <person name="Sun H."/>
            <person name="Tritt A."/>
            <person name="Yoshinaga Y."/>
            <person name="Zwiers L.-H."/>
            <person name="Turgeon B."/>
            <person name="Goodwin S."/>
            <person name="Spatafora J."/>
            <person name="Crous P."/>
            <person name="Grigoriev I."/>
        </authorList>
    </citation>
    <scope>NUCLEOTIDE SEQUENCE</scope>
    <source>
        <strain evidence="1">CBS 119925</strain>
    </source>
</reference>
<organism evidence="1 2">
    <name type="scientific">Sporormia fimetaria CBS 119925</name>
    <dbReference type="NCBI Taxonomy" id="1340428"/>
    <lineage>
        <taxon>Eukaryota</taxon>
        <taxon>Fungi</taxon>
        <taxon>Dikarya</taxon>
        <taxon>Ascomycota</taxon>
        <taxon>Pezizomycotina</taxon>
        <taxon>Dothideomycetes</taxon>
        <taxon>Pleosporomycetidae</taxon>
        <taxon>Pleosporales</taxon>
        <taxon>Sporormiaceae</taxon>
        <taxon>Sporormia</taxon>
    </lineage>
</organism>
<protein>
    <submittedName>
        <fullName evidence="1">Uncharacterized protein</fullName>
    </submittedName>
</protein>
<dbReference type="EMBL" id="MU006573">
    <property type="protein sequence ID" value="KAF2747383.1"/>
    <property type="molecule type" value="Genomic_DNA"/>
</dbReference>